<dbReference type="NCBIfam" id="TIGR01256">
    <property type="entry name" value="modA"/>
    <property type="match status" value="1"/>
</dbReference>
<dbReference type="NCBIfam" id="NF007958">
    <property type="entry name" value="PRK10677.1"/>
    <property type="match status" value="1"/>
</dbReference>
<dbReference type="AlphaFoldDB" id="A0AAN0Y5Q7"/>
<dbReference type="PIRSF" id="PIRSF004846">
    <property type="entry name" value="ModA"/>
    <property type="match status" value="1"/>
</dbReference>
<feature type="binding site" evidence="6">
    <location>
        <position position="191"/>
    </location>
    <ligand>
        <name>molybdate</name>
        <dbReference type="ChEBI" id="CHEBI:36264"/>
    </ligand>
</feature>
<comment type="similarity">
    <text evidence="1">Belongs to the bacterial solute-binding protein ModA family.</text>
</comment>
<evidence type="ECO:0000256" key="3">
    <source>
        <dbReference type="ARBA" id="ARBA00022723"/>
    </source>
</evidence>
<sequence length="253" mass="27457">MKIWKTHVCLTALLSVVFSAHAAADLKVYAASSMTNAINEISENFSGKFDVTVTPVYGGSSSIARQIMNGAPADVFISANTKWMDYLVDEKVILRDNVTNLVGNSLVLIAPKPSNTKSFNFSDSNAWLAALNDGRLALGNPTSVPVGMYAKESLTTLDVWKNIESKVAPAKNVRLALALVERGEAPLGIVYKTDALLTDKVTIVDEFSSDTHSAIVYPAAMISDSIESKQFFQYLNTDEAKAVFVKYGFSNKE</sequence>
<proteinExistence type="inferred from homology"/>
<dbReference type="Pfam" id="PF13531">
    <property type="entry name" value="SBP_bac_11"/>
    <property type="match status" value="1"/>
</dbReference>
<keyword evidence="9" id="KW-1185">Reference proteome</keyword>
<evidence type="ECO:0000256" key="4">
    <source>
        <dbReference type="ARBA" id="ARBA00022729"/>
    </source>
</evidence>
<feature type="binding site" evidence="6">
    <location>
        <position position="173"/>
    </location>
    <ligand>
        <name>molybdate</name>
        <dbReference type="ChEBI" id="CHEBI:36264"/>
    </ligand>
</feature>
<protein>
    <submittedName>
        <fullName evidence="8">Molybdate ABC transporter substrate-binding protein</fullName>
    </submittedName>
</protein>
<feature type="signal peptide" evidence="7">
    <location>
        <begin position="1"/>
        <end position="22"/>
    </location>
</feature>
<dbReference type="GO" id="GO:0015689">
    <property type="term" value="P:molybdate ion transport"/>
    <property type="evidence" value="ECO:0007669"/>
    <property type="project" value="InterPro"/>
</dbReference>
<dbReference type="KEGG" id="vna:PN96_20495"/>
<dbReference type="GO" id="GO:0030288">
    <property type="term" value="C:outer membrane-bounded periplasmic space"/>
    <property type="evidence" value="ECO:0007669"/>
    <property type="project" value="TreeGrafter"/>
</dbReference>
<feature type="binding site" evidence="6">
    <location>
        <position position="60"/>
    </location>
    <ligand>
        <name>molybdate</name>
        <dbReference type="ChEBI" id="CHEBI:36264"/>
    </ligand>
</feature>
<dbReference type="RefSeq" id="WP_020334863.1">
    <property type="nucleotide sequence ID" value="NZ_ATFJ01000032.1"/>
</dbReference>
<gene>
    <name evidence="8" type="ORF">BA890_15995</name>
</gene>
<dbReference type="InterPro" id="IPR005950">
    <property type="entry name" value="ModA"/>
</dbReference>
<keyword evidence="4 7" id="KW-0732">Signal</keyword>
<evidence type="ECO:0000256" key="5">
    <source>
        <dbReference type="ARBA" id="ARBA00062515"/>
    </source>
</evidence>
<evidence type="ECO:0000256" key="7">
    <source>
        <dbReference type="SAM" id="SignalP"/>
    </source>
</evidence>
<name>A0AAN0Y5Q7_VIBNA</name>
<evidence type="ECO:0000256" key="2">
    <source>
        <dbReference type="ARBA" id="ARBA00022505"/>
    </source>
</evidence>
<dbReference type="Proteomes" id="UP000092741">
    <property type="component" value="Chromosome 2"/>
</dbReference>
<dbReference type="PANTHER" id="PTHR30632">
    <property type="entry name" value="MOLYBDATE-BINDING PERIPLASMIC PROTEIN"/>
    <property type="match status" value="1"/>
</dbReference>
<evidence type="ECO:0000256" key="1">
    <source>
        <dbReference type="ARBA" id="ARBA00009175"/>
    </source>
</evidence>
<dbReference type="Gene3D" id="3.40.190.10">
    <property type="entry name" value="Periplasmic binding protein-like II"/>
    <property type="match status" value="2"/>
</dbReference>
<reference evidence="8 9" key="1">
    <citation type="submission" date="2016-07" db="EMBL/GenBank/DDBJ databases">
        <title>Developing Vibrio natriegens as a novel, fast-growing host for biotechnology.</title>
        <authorList>
            <person name="Weinstock M.T."/>
            <person name="Hesek E.D."/>
            <person name="Wilson C.M."/>
            <person name="Gibson D.G."/>
        </authorList>
    </citation>
    <scope>NUCLEOTIDE SEQUENCE [LARGE SCALE GENOMIC DNA]</scope>
    <source>
        <strain evidence="8 9">ATCC 14048</strain>
    </source>
</reference>
<dbReference type="GO" id="GO:0046872">
    <property type="term" value="F:metal ion binding"/>
    <property type="evidence" value="ECO:0007669"/>
    <property type="project" value="UniProtKB-KW"/>
</dbReference>
<dbReference type="InterPro" id="IPR050682">
    <property type="entry name" value="ModA/WtpA"/>
</dbReference>
<evidence type="ECO:0000313" key="8">
    <source>
        <dbReference type="EMBL" id="ANQ14259.1"/>
    </source>
</evidence>
<keyword evidence="3 6" id="KW-0479">Metal-binding</keyword>
<dbReference type="EMBL" id="CP016346">
    <property type="protein sequence ID" value="ANQ14259.1"/>
    <property type="molecule type" value="Genomic_DNA"/>
</dbReference>
<dbReference type="PANTHER" id="PTHR30632:SF17">
    <property type="entry name" value="MOLYBDATE-BINDING PROTEIN MODA"/>
    <property type="match status" value="1"/>
</dbReference>
<dbReference type="GO" id="GO:0030973">
    <property type="term" value="F:molybdate ion binding"/>
    <property type="evidence" value="ECO:0007669"/>
    <property type="project" value="TreeGrafter"/>
</dbReference>
<evidence type="ECO:0000313" key="9">
    <source>
        <dbReference type="Proteomes" id="UP000092741"/>
    </source>
</evidence>
<feature type="chain" id="PRO_5042897431" evidence="7">
    <location>
        <begin position="23"/>
        <end position="253"/>
    </location>
</feature>
<evidence type="ECO:0000256" key="6">
    <source>
        <dbReference type="PIRSR" id="PIRSR004846-1"/>
    </source>
</evidence>
<organism evidence="8 9">
    <name type="scientific">Vibrio natriegens NBRC 15636 = ATCC 14048 = DSM 759</name>
    <dbReference type="NCBI Taxonomy" id="1219067"/>
    <lineage>
        <taxon>Bacteria</taxon>
        <taxon>Pseudomonadati</taxon>
        <taxon>Pseudomonadota</taxon>
        <taxon>Gammaproteobacteria</taxon>
        <taxon>Vibrionales</taxon>
        <taxon>Vibrionaceae</taxon>
        <taxon>Vibrio</taxon>
    </lineage>
</organism>
<feature type="binding site" evidence="6">
    <location>
        <position position="33"/>
    </location>
    <ligand>
        <name>molybdate</name>
        <dbReference type="ChEBI" id="CHEBI:36264"/>
    </ligand>
</feature>
<accession>A0AAN0Y5Q7</accession>
<dbReference type="FunFam" id="3.40.190.10:FF:000035">
    <property type="entry name" value="Molybdate ABC transporter substrate-binding protein"/>
    <property type="match status" value="1"/>
</dbReference>
<keyword evidence="2 6" id="KW-0500">Molybdenum</keyword>
<dbReference type="SUPFAM" id="SSF53850">
    <property type="entry name" value="Periplasmic binding protein-like II"/>
    <property type="match status" value="1"/>
</dbReference>
<dbReference type="GeneID" id="70915222"/>
<comment type="subunit">
    <text evidence="5">The complex is composed of two ATP-binding proteins (ModC), two transmembrane proteins (ModB) and a solute-binding protein (ModA).</text>
</comment>
<dbReference type="GO" id="GO:1901359">
    <property type="term" value="F:tungstate binding"/>
    <property type="evidence" value="ECO:0007669"/>
    <property type="project" value="UniProtKB-ARBA"/>
</dbReference>